<feature type="active site" description="Nucleophile" evidence="8">
    <location>
        <position position="20"/>
    </location>
</feature>
<dbReference type="EC" id="3.1.3.-" evidence="7"/>
<organism evidence="11 12">
    <name type="scientific">Photobacterium gaetbulicola Gung47</name>
    <dbReference type="NCBI Taxonomy" id="658445"/>
    <lineage>
        <taxon>Bacteria</taxon>
        <taxon>Pseudomonadati</taxon>
        <taxon>Pseudomonadota</taxon>
        <taxon>Gammaproteobacteria</taxon>
        <taxon>Vibrionales</taxon>
        <taxon>Vibrionaceae</taxon>
        <taxon>Photobacterium</taxon>
    </lineage>
</organism>
<sequence length="192" mass="21112">MIHIPGGKSGTTKNAAVFLDRDGVINENRDNYVLDEGDITIIDGSAKAIERMIEFGYQIIIVTNQQCVGKGIIKREKAKDINHEVIRRLGLLQPITATYFCPHLATDLCECRKPNPGMILTAAQQYEIDLCKSFFIGDADTDVKAARNAGVKPILVLTGRGKQSLSLIDRTQAEQLIIENDLAAAANFILEQ</sequence>
<evidence type="ECO:0000256" key="7">
    <source>
        <dbReference type="PIRNR" id="PIRNR004682"/>
    </source>
</evidence>
<comment type="subcellular location">
    <subcellularLocation>
        <location evidence="1 7">Cytoplasm</location>
    </subcellularLocation>
</comment>
<feature type="site" description="Stabilizes the phosphoryl group" evidence="9">
    <location>
        <position position="113"/>
    </location>
</feature>
<keyword evidence="4 7" id="KW-0378">Hydrolase</keyword>
<evidence type="ECO:0000313" key="11">
    <source>
        <dbReference type="EMBL" id="AJR05497.1"/>
    </source>
</evidence>
<dbReference type="InterPro" id="IPR006543">
    <property type="entry name" value="Histidinol-phos"/>
</dbReference>
<dbReference type="AlphaFoldDB" id="A0A0C5WH33"/>
<evidence type="ECO:0000256" key="8">
    <source>
        <dbReference type="PIRSR" id="PIRSR004682-1"/>
    </source>
</evidence>
<dbReference type="EMBL" id="CP005973">
    <property type="protein sequence ID" value="AJR05497.1"/>
    <property type="molecule type" value="Genomic_DNA"/>
</dbReference>
<dbReference type="PANTHER" id="PTHR42891">
    <property type="entry name" value="D-GLYCERO-BETA-D-MANNO-HEPTOSE-1,7-BISPHOSPHATE 7-PHOSPHATASE"/>
    <property type="match status" value="1"/>
</dbReference>
<evidence type="ECO:0000313" key="12">
    <source>
        <dbReference type="Proteomes" id="UP000032303"/>
    </source>
</evidence>
<feature type="binding site" evidence="10">
    <location>
        <position position="20"/>
    </location>
    <ligand>
        <name>Mg(2+)</name>
        <dbReference type="ChEBI" id="CHEBI:18420"/>
    </ligand>
</feature>
<dbReference type="SUPFAM" id="SSF56784">
    <property type="entry name" value="HAD-like"/>
    <property type="match status" value="1"/>
</dbReference>
<keyword evidence="12" id="KW-1185">Reference proteome</keyword>
<dbReference type="Proteomes" id="UP000032303">
    <property type="component" value="Chromosome 1"/>
</dbReference>
<feature type="site" description="Contributes to substrate recognition" evidence="9">
    <location>
        <position position="112"/>
    </location>
</feature>
<comment type="cofactor">
    <cofactor evidence="10">
        <name>Mg(2+)</name>
        <dbReference type="ChEBI" id="CHEBI:18420"/>
    </cofactor>
</comment>
<evidence type="ECO:0000256" key="3">
    <source>
        <dbReference type="ARBA" id="ARBA00022723"/>
    </source>
</evidence>
<keyword evidence="3 10" id="KW-0479">Metal-binding</keyword>
<dbReference type="GO" id="GO:0046872">
    <property type="term" value="F:metal ion binding"/>
    <property type="evidence" value="ECO:0007669"/>
    <property type="project" value="UniProtKB-KW"/>
</dbReference>
<keyword evidence="2 7" id="KW-0963">Cytoplasm</keyword>
<feature type="binding site" evidence="10">
    <location>
        <position position="22"/>
    </location>
    <ligand>
        <name>Mg(2+)</name>
        <dbReference type="ChEBI" id="CHEBI:18420"/>
    </ligand>
</feature>
<keyword evidence="5 7" id="KW-0119">Carbohydrate metabolism</keyword>
<dbReference type="Pfam" id="PF13242">
    <property type="entry name" value="Hydrolase_like"/>
    <property type="match status" value="1"/>
</dbReference>
<dbReference type="InterPro" id="IPR036412">
    <property type="entry name" value="HAD-like_sf"/>
</dbReference>
<dbReference type="GO" id="GO:0005737">
    <property type="term" value="C:cytoplasm"/>
    <property type="evidence" value="ECO:0007669"/>
    <property type="project" value="UniProtKB-SubCell"/>
</dbReference>
<dbReference type="PANTHER" id="PTHR42891:SF1">
    <property type="entry name" value="D-GLYCERO-BETA-D-MANNO-HEPTOSE-1,7-BISPHOSPHATE 7-PHOSPHATASE"/>
    <property type="match status" value="1"/>
</dbReference>
<evidence type="ECO:0000256" key="1">
    <source>
        <dbReference type="ARBA" id="ARBA00004496"/>
    </source>
</evidence>
<evidence type="ECO:0000256" key="10">
    <source>
        <dbReference type="PIRSR" id="PIRSR004682-4"/>
    </source>
</evidence>
<dbReference type="KEGG" id="pgb:H744_1c0472"/>
<evidence type="ECO:0000256" key="4">
    <source>
        <dbReference type="ARBA" id="ARBA00022801"/>
    </source>
</evidence>
<dbReference type="STRING" id="658445.H744_1c0472"/>
<dbReference type="InterPro" id="IPR006549">
    <property type="entry name" value="HAD-SF_hydro_IIIA"/>
</dbReference>
<dbReference type="NCBIfam" id="TIGR01662">
    <property type="entry name" value="HAD-SF-IIIA"/>
    <property type="match status" value="1"/>
</dbReference>
<comment type="similarity">
    <text evidence="7">Belongs to the gmhB family.</text>
</comment>
<feature type="binding site" evidence="10">
    <location>
        <position position="109"/>
    </location>
    <ligand>
        <name>Zn(2+)</name>
        <dbReference type="ChEBI" id="CHEBI:29105"/>
    </ligand>
</feature>
<comment type="cofactor">
    <cofactor evidence="10">
        <name>Zn(2+)</name>
        <dbReference type="ChEBI" id="CHEBI:29105"/>
    </cofactor>
</comment>
<feature type="binding site" evidence="10">
    <location>
        <position position="101"/>
    </location>
    <ligand>
        <name>Zn(2+)</name>
        <dbReference type="ChEBI" id="CHEBI:29105"/>
    </ligand>
</feature>
<keyword evidence="10" id="KW-0862">Zinc</keyword>
<dbReference type="OrthoDB" id="9781367at2"/>
<reference evidence="11 12" key="1">
    <citation type="submission" date="2013-05" db="EMBL/GenBank/DDBJ databases">
        <title>Complete genome sequence of the lipase-producing bacterium Photobacterium gaetbulicola Gung47.</title>
        <authorList>
            <person name="Kim Y.-O."/>
        </authorList>
    </citation>
    <scope>NUCLEOTIDE SEQUENCE [LARGE SCALE GENOMIC DNA]</scope>
    <source>
        <strain evidence="11 12">Gung47</strain>
    </source>
</reference>
<dbReference type="GO" id="GO:0016791">
    <property type="term" value="F:phosphatase activity"/>
    <property type="evidence" value="ECO:0007669"/>
    <property type="project" value="InterPro"/>
</dbReference>
<feature type="binding site" evidence="10">
    <location>
        <position position="103"/>
    </location>
    <ligand>
        <name>Zn(2+)</name>
        <dbReference type="ChEBI" id="CHEBI:29105"/>
    </ligand>
</feature>
<evidence type="ECO:0000256" key="6">
    <source>
        <dbReference type="ARBA" id="ARBA00031828"/>
    </source>
</evidence>
<feature type="binding site" evidence="10">
    <location>
        <position position="138"/>
    </location>
    <ligand>
        <name>Mg(2+)</name>
        <dbReference type="ChEBI" id="CHEBI:18420"/>
    </ligand>
</feature>
<feature type="active site" description="Proton donor" evidence="8">
    <location>
        <position position="22"/>
    </location>
</feature>
<dbReference type="PIRSF" id="PIRSF004682">
    <property type="entry name" value="GmhB"/>
    <property type="match status" value="1"/>
</dbReference>
<dbReference type="NCBIfam" id="TIGR01656">
    <property type="entry name" value="Histidinol-ppas"/>
    <property type="match status" value="1"/>
</dbReference>
<evidence type="ECO:0000256" key="2">
    <source>
        <dbReference type="ARBA" id="ARBA00022490"/>
    </source>
</evidence>
<evidence type="ECO:0000256" key="9">
    <source>
        <dbReference type="PIRSR" id="PIRSR004682-3"/>
    </source>
</evidence>
<dbReference type="InterPro" id="IPR004446">
    <property type="entry name" value="Heptose_bisP_phosphatase"/>
</dbReference>
<dbReference type="Gene3D" id="3.40.50.1000">
    <property type="entry name" value="HAD superfamily/HAD-like"/>
    <property type="match status" value="1"/>
</dbReference>
<evidence type="ECO:0000256" key="5">
    <source>
        <dbReference type="ARBA" id="ARBA00023277"/>
    </source>
</evidence>
<protein>
    <recommendedName>
        <fullName evidence="6 7">D,D-heptose 1,7-bisphosphate phosphatase</fullName>
        <ecNumber evidence="7">3.1.3.-</ecNumber>
    </recommendedName>
</protein>
<gene>
    <name evidence="11" type="ORF">H744_1c0472</name>
</gene>
<dbReference type="HOGENOM" id="CLU_085077_2_0_6"/>
<dbReference type="InterPro" id="IPR023214">
    <property type="entry name" value="HAD_sf"/>
</dbReference>
<proteinExistence type="inferred from homology"/>
<feature type="site" description="Stabilizes the phosphoryl group" evidence="9">
    <location>
        <position position="63"/>
    </location>
</feature>
<keyword evidence="10" id="KW-0460">Magnesium</keyword>
<name>A0A0C5WH33_9GAMM</name>
<dbReference type="PATRIC" id="fig|658445.3.peg.515"/>
<accession>A0A0C5WH33</accession>
<feature type="binding site" evidence="10">
    <location>
        <position position="111"/>
    </location>
    <ligand>
        <name>Zn(2+)</name>
        <dbReference type="ChEBI" id="CHEBI:29105"/>
    </ligand>
</feature>
<dbReference type="GO" id="GO:0005975">
    <property type="term" value="P:carbohydrate metabolic process"/>
    <property type="evidence" value="ECO:0007669"/>
    <property type="project" value="InterPro"/>
</dbReference>